<feature type="compositionally biased region" description="Low complexity" evidence="2">
    <location>
        <begin position="248"/>
        <end position="277"/>
    </location>
</feature>
<evidence type="ECO:0000313" key="3">
    <source>
        <dbReference type="EMBL" id="KAJ3142544.1"/>
    </source>
</evidence>
<reference evidence="3" key="1">
    <citation type="submission" date="2020-05" db="EMBL/GenBank/DDBJ databases">
        <title>Phylogenomic resolution of chytrid fungi.</title>
        <authorList>
            <person name="Stajich J.E."/>
            <person name="Amses K."/>
            <person name="Simmons R."/>
            <person name="Seto K."/>
            <person name="Myers J."/>
            <person name="Bonds A."/>
            <person name="Quandt C.A."/>
            <person name="Barry K."/>
            <person name="Liu P."/>
            <person name="Grigoriev I."/>
            <person name="Longcore J.E."/>
            <person name="James T.Y."/>
        </authorList>
    </citation>
    <scope>NUCLEOTIDE SEQUENCE</scope>
    <source>
        <strain evidence="3">JEL0513</strain>
    </source>
</reference>
<accession>A0AAD5XMU6</accession>
<gene>
    <name evidence="3" type="ORF">HK100_001797</name>
</gene>
<protein>
    <submittedName>
        <fullName evidence="3">Uncharacterized protein</fullName>
    </submittedName>
</protein>
<feature type="coiled-coil region" evidence="1">
    <location>
        <begin position="439"/>
        <end position="487"/>
    </location>
</feature>
<sequence length="509" mass="53963">METRTGRAATANFGRIIGSSKARSKGSISTPTLNALVEPEQPHLLPSALVQSSKKSDSIPSSPNTSQNANSARSSKTNLNSNNICNNAQSRRIVCGVTRVQATYESVFSAKSSNKGSARDSVTPSVGNSTGDEGVFAGGIYCGPSGSEQDEETNAFLKTDNSQFIIPSTSKNSSGRHSRSASRENDLWVIGGYNLPNNPSTAINQTASPTTTAATILNNTTTTTTTTTINNNNNGSFLSRASSLRSALSRSSRLHSKAASPSISRSISSHSASNLHINTRNTNNPTSLGSITSIHTPKALKILNALPSSGRISLGNTPQPAHLAASPSHLQQQQPPNARPRPKSSQPVGPRIPQKSASRPASRYHNPNSNSVKQLFVKLSNSLAAIPHPITTMRPLGASNNSLQSSGGVGTTISSAPSSPCYSSNHLMQILDPATAATIKELKETVVKMRSEYNEVVRSLQTAQDARMRVEAEVQILSRRIQRLELGNNSENSDQLKTITAIHTVSVLK</sequence>
<feature type="compositionally biased region" description="Polar residues" evidence="2">
    <location>
        <begin position="355"/>
        <end position="369"/>
    </location>
</feature>
<dbReference type="EMBL" id="JADGJH010000014">
    <property type="protein sequence ID" value="KAJ3142544.1"/>
    <property type="molecule type" value="Genomic_DNA"/>
</dbReference>
<feature type="compositionally biased region" description="Polar residues" evidence="2">
    <location>
        <begin position="64"/>
        <end position="83"/>
    </location>
</feature>
<evidence type="ECO:0000256" key="2">
    <source>
        <dbReference type="SAM" id="MobiDB-lite"/>
    </source>
</evidence>
<proteinExistence type="predicted"/>
<feature type="region of interest" description="Disordered" evidence="2">
    <location>
        <begin position="311"/>
        <end position="369"/>
    </location>
</feature>
<evidence type="ECO:0000313" key="4">
    <source>
        <dbReference type="Proteomes" id="UP001211907"/>
    </source>
</evidence>
<name>A0AAD5XMU6_9FUNG</name>
<keyword evidence="4" id="KW-1185">Reference proteome</keyword>
<feature type="region of interest" description="Disordered" evidence="2">
    <location>
        <begin position="49"/>
        <end position="83"/>
    </location>
</feature>
<organism evidence="3 4">
    <name type="scientific">Physocladia obscura</name>
    <dbReference type="NCBI Taxonomy" id="109957"/>
    <lineage>
        <taxon>Eukaryota</taxon>
        <taxon>Fungi</taxon>
        <taxon>Fungi incertae sedis</taxon>
        <taxon>Chytridiomycota</taxon>
        <taxon>Chytridiomycota incertae sedis</taxon>
        <taxon>Chytridiomycetes</taxon>
        <taxon>Chytridiales</taxon>
        <taxon>Chytriomycetaceae</taxon>
        <taxon>Physocladia</taxon>
    </lineage>
</organism>
<evidence type="ECO:0000256" key="1">
    <source>
        <dbReference type="SAM" id="Coils"/>
    </source>
</evidence>
<feature type="compositionally biased region" description="Polar residues" evidence="2">
    <location>
        <begin position="278"/>
        <end position="290"/>
    </location>
</feature>
<dbReference type="Proteomes" id="UP001211907">
    <property type="component" value="Unassembled WGS sequence"/>
</dbReference>
<feature type="region of interest" description="Disordered" evidence="2">
    <location>
        <begin position="248"/>
        <end position="290"/>
    </location>
</feature>
<feature type="compositionally biased region" description="Polar residues" evidence="2">
    <location>
        <begin position="109"/>
        <end position="131"/>
    </location>
</feature>
<feature type="region of interest" description="Disordered" evidence="2">
    <location>
        <begin position="109"/>
        <end position="133"/>
    </location>
</feature>
<dbReference type="AlphaFoldDB" id="A0AAD5XMU6"/>
<keyword evidence="1" id="KW-0175">Coiled coil</keyword>
<comment type="caution">
    <text evidence="3">The sequence shown here is derived from an EMBL/GenBank/DDBJ whole genome shotgun (WGS) entry which is preliminary data.</text>
</comment>